<dbReference type="Gene3D" id="1.10.510.10">
    <property type="entry name" value="Transferase(Phosphotransferase) domain 1"/>
    <property type="match status" value="1"/>
</dbReference>
<dbReference type="GO" id="GO:0005634">
    <property type="term" value="C:nucleus"/>
    <property type="evidence" value="ECO:0007669"/>
    <property type="project" value="TreeGrafter"/>
</dbReference>
<evidence type="ECO:0000256" key="5">
    <source>
        <dbReference type="ARBA" id="ARBA00037982"/>
    </source>
</evidence>
<keyword evidence="2 6" id="KW-0547">Nucleotide-binding</keyword>
<evidence type="ECO:0000313" key="10">
    <source>
        <dbReference type="EMBL" id="CAD8959464.1"/>
    </source>
</evidence>
<dbReference type="InterPro" id="IPR008271">
    <property type="entry name" value="Ser/Thr_kinase_AS"/>
</dbReference>
<feature type="compositionally biased region" description="Low complexity" evidence="7">
    <location>
        <begin position="31"/>
        <end position="42"/>
    </location>
</feature>
<feature type="transmembrane region" description="Helical" evidence="8">
    <location>
        <begin position="585"/>
        <end position="603"/>
    </location>
</feature>
<feature type="region of interest" description="Disordered" evidence="7">
    <location>
        <begin position="1"/>
        <end position="45"/>
    </location>
</feature>
<dbReference type="GO" id="GO:0004672">
    <property type="term" value="F:protein kinase activity"/>
    <property type="evidence" value="ECO:0007669"/>
    <property type="project" value="InterPro"/>
</dbReference>
<dbReference type="InterPro" id="IPR050339">
    <property type="entry name" value="CC_SR_Kinase"/>
</dbReference>
<feature type="transmembrane region" description="Helical" evidence="8">
    <location>
        <begin position="738"/>
        <end position="762"/>
    </location>
</feature>
<feature type="region of interest" description="Disordered" evidence="7">
    <location>
        <begin position="201"/>
        <end position="224"/>
    </location>
</feature>
<feature type="transmembrane region" description="Helical" evidence="8">
    <location>
        <begin position="548"/>
        <end position="573"/>
    </location>
</feature>
<feature type="transmembrane region" description="Helical" evidence="8">
    <location>
        <begin position="515"/>
        <end position="536"/>
    </location>
</feature>
<dbReference type="InterPro" id="IPR011009">
    <property type="entry name" value="Kinase-like_dom_sf"/>
</dbReference>
<protein>
    <recommendedName>
        <fullName evidence="9">Protein kinase domain-containing protein</fullName>
    </recommendedName>
</protein>
<dbReference type="Gene3D" id="3.30.200.20">
    <property type="entry name" value="Phosphorylase Kinase, domain 1"/>
    <property type="match status" value="1"/>
</dbReference>
<evidence type="ECO:0000256" key="8">
    <source>
        <dbReference type="SAM" id="Phobius"/>
    </source>
</evidence>
<feature type="binding site" evidence="6">
    <location>
        <position position="154"/>
    </location>
    <ligand>
        <name>ATP</name>
        <dbReference type="ChEBI" id="CHEBI:30616"/>
    </ligand>
</feature>
<feature type="domain" description="Protein kinase" evidence="9">
    <location>
        <begin position="125"/>
        <end position="467"/>
    </location>
</feature>
<dbReference type="PROSITE" id="PS00107">
    <property type="entry name" value="PROTEIN_KINASE_ATP"/>
    <property type="match status" value="1"/>
</dbReference>
<evidence type="ECO:0000256" key="2">
    <source>
        <dbReference type="ARBA" id="ARBA00022741"/>
    </source>
</evidence>
<dbReference type="GO" id="GO:0005524">
    <property type="term" value="F:ATP binding"/>
    <property type="evidence" value="ECO:0007669"/>
    <property type="project" value="UniProtKB-UniRule"/>
</dbReference>
<dbReference type="SUPFAM" id="SSF56112">
    <property type="entry name" value="Protein kinase-like (PK-like)"/>
    <property type="match status" value="1"/>
</dbReference>
<dbReference type="CDD" id="cd00180">
    <property type="entry name" value="PKc"/>
    <property type="match status" value="1"/>
</dbReference>
<feature type="transmembrane region" description="Helical" evidence="8">
    <location>
        <begin position="666"/>
        <end position="689"/>
    </location>
</feature>
<comment type="similarity">
    <text evidence="5">Belongs to the protein kinase superfamily. Ser/Thr protein kinase family. GCN2 subfamily.</text>
</comment>
<feature type="transmembrane region" description="Helical" evidence="8">
    <location>
        <begin position="609"/>
        <end position="630"/>
    </location>
</feature>
<evidence type="ECO:0000256" key="7">
    <source>
        <dbReference type="SAM" id="MobiDB-lite"/>
    </source>
</evidence>
<feature type="transmembrane region" description="Helical" evidence="8">
    <location>
        <begin position="867"/>
        <end position="885"/>
    </location>
</feature>
<keyword evidence="1" id="KW-0808">Transferase</keyword>
<gene>
    <name evidence="10" type="ORF">HAND00432_LOCUS13937</name>
</gene>
<feature type="transmembrane region" description="Helical" evidence="8">
    <location>
        <begin position="806"/>
        <end position="831"/>
    </location>
</feature>
<dbReference type="PROSITE" id="PS00108">
    <property type="entry name" value="PROTEIN_KINASE_ST"/>
    <property type="match status" value="1"/>
</dbReference>
<evidence type="ECO:0000256" key="4">
    <source>
        <dbReference type="ARBA" id="ARBA00022840"/>
    </source>
</evidence>
<feature type="region of interest" description="Disordered" evidence="7">
    <location>
        <begin position="1008"/>
        <end position="1041"/>
    </location>
</feature>
<dbReference type="GO" id="GO:0005737">
    <property type="term" value="C:cytoplasm"/>
    <property type="evidence" value="ECO:0007669"/>
    <property type="project" value="TreeGrafter"/>
</dbReference>
<feature type="compositionally biased region" description="Polar residues" evidence="7">
    <location>
        <begin position="1098"/>
        <end position="1116"/>
    </location>
</feature>
<keyword evidence="8" id="KW-0812">Transmembrane</keyword>
<evidence type="ECO:0000256" key="1">
    <source>
        <dbReference type="ARBA" id="ARBA00022679"/>
    </source>
</evidence>
<feature type="region of interest" description="Disordered" evidence="7">
    <location>
        <begin position="65"/>
        <end position="109"/>
    </location>
</feature>
<evidence type="ECO:0000256" key="3">
    <source>
        <dbReference type="ARBA" id="ARBA00022777"/>
    </source>
</evidence>
<keyword evidence="4 6" id="KW-0067">ATP-binding</keyword>
<proteinExistence type="inferred from homology"/>
<evidence type="ECO:0000256" key="6">
    <source>
        <dbReference type="PROSITE-ProRule" id="PRU10141"/>
    </source>
</evidence>
<dbReference type="PROSITE" id="PS50011">
    <property type="entry name" value="PROTEIN_KINASE_DOM"/>
    <property type="match status" value="1"/>
</dbReference>
<feature type="compositionally biased region" description="Polar residues" evidence="7">
    <location>
        <begin position="65"/>
        <end position="82"/>
    </location>
</feature>
<accession>A0A7S1DZS8</accession>
<dbReference type="SMART" id="SM00220">
    <property type="entry name" value="S_TKc"/>
    <property type="match status" value="1"/>
</dbReference>
<keyword evidence="8" id="KW-0472">Membrane</keyword>
<feature type="region of interest" description="Disordered" evidence="7">
    <location>
        <begin position="1098"/>
        <end position="1165"/>
    </location>
</feature>
<dbReference type="InterPro" id="IPR017441">
    <property type="entry name" value="Protein_kinase_ATP_BS"/>
</dbReference>
<feature type="transmembrane region" description="Helical" evidence="8">
    <location>
        <begin position="701"/>
        <end position="726"/>
    </location>
</feature>
<dbReference type="Pfam" id="PF00069">
    <property type="entry name" value="Pkinase"/>
    <property type="match status" value="1"/>
</dbReference>
<dbReference type="AlphaFoldDB" id="A0A7S1DZS8"/>
<dbReference type="InterPro" id="IPR000719">
    <property type="entry name" value="Prot_kinase_dom"/>
</dbReference>
<evidence type="ECO:0000259" key="9">
    <source>
        <dbReference type="PROSITE" id="PS50011"/>
    </source>
</evidence>
<name>A0A7S1DZS8_HEMAN</name>
<dbReference type="EMBL" id="HBFX01022819">
    <property type="protein sequence ID" value="CAD8959464.1"/>
    <property type="molecule type" value="Transcribed_RNA"/>
</dbReference>
<keyword evidence="3" id="KW-0418">Kinase</keyword>
<keyword evidence="8" id="KW-1133">Transmembrane helix</keyword>
<organism evidence="10">
    <name type="scientific">Hemiselmis andersenii</name>
    <name type="common">Cryptophyte alga</name>
    <dbReference type="NCBI Taxonomy" id="464988"/>
    <lineage>
        <taxon>Eukaryota</taxon>
        <taxon>Cryptophyceae</taxon>
        <taxon>Cryptomonadales</taxon>
        <taxon>Hemiselmidaceae</taxon>
        <taxon>Hemiselmis</taxon>
    </lineage>
</organism>
<reference evidence="10" key="1">
    <citation type="submission" date="2021-01" db="EMBL/GenBank/DDBJ databases">
        <authorList>
            <person name="Corre E."/>
            <person name="Pelletier E."/>
            <person name="Niang G."/>
            <person name="Scheremetjew M."/>
            <person name="Finn R."/>
            <person name="Kale V."/>
            <person name="Holt S."/>
            <person name="Cochrane G."/>
            <person name="Meng A."/>
            <person name="Brown T."/>
            <person name="Cohen L."/>
        </authorList>
    </citation>
    <scope>NUCLEOTIDE SEQUENCE</scope>
    <source>
        <strain evidence="10">CCMP644</strain>
    </source>
</reference>
<sequence length="1165" mass="124520">MINKFETHLPSIMESSPEDATPAGATDAVPAHAVATGAVDAAPEQSLQQLHVDEEEAIEMAGPLQSNFSTSGQPPDTTPENQLQEKPRDQTDDATEANASPGTQQLSEEEKLLQLPANEFGPRTWIVEKQLGKGGFGVVLSIMHSPSRALLAVKRVGLRDGPLKELQAHAETARQEYVTMCKVKHPNIVVGVAATFIRFPPSEPDEDVDEDEDNAAPPRSDENSPWSLLIFSEICHGGALDNAAQALVQSLGSPLPRAPEGRKEVHKWCVQMVRAVAFLHSQDLVHSDIKPENILLSSSGDVKLADLGLAVDLREASGRMGYTIPYNPPEWPPDALTLSSLRKKDVFSLGVTILQLIGEKPGGYALFKECVKIAEEKDIAPWVCYVMAHVAKDTESIHSLDTTSGIDDFLLSLVVCELGKDFAPLKDQEPVAIVKLVTNMLTYSFDKRWDTFRCLHLLTAYDQDQFFKECARPMEETDPKAAEEAANAMYPTPNGAIQFAPKTSLHKYLKVPLQLLSLVPSLAIVGIALWQVIVVSTGSSSSASQDDVGAVAAAMIGLFALSIFLGGLSAWGLATSWMRGQTWRATTLILGAILGILLGQMMINHEWRLVGGIFIAYGVCELLRVTLAAVDPEKDDLLLPTPCPDFDHSAGSPLKHTLDAVFPFPVVPLLISVLTVQLGLVLAGVPFFFGSSDNEDDSLRLLAMVPFLAIATAPRYVAHFVIVRSLADAHMIGLQRPVLAVLGDLFFKLNTVLVAASLAIQQSMWAGIETVSKMGGLVSAGVAMALLAASAATADDVNDESNRNSLACVCGMGGMTAAAFAALCFVTFQIAKPASVWTSKFLLTYIALDPPVWGVGRGSSSSLSAEIWGWAGMGGLGLFGVGQILRRDADRANLYQQEDSDKSSVYVLLATASKSAFPASLSNVCSMTGSIAGIIGALVHPTGAVFGFITGHVAARTMCEMADLFWLVHWASAVANDPIDPAMHQVCLKAFENMARQYENLEKQVKQARAGGKRVQPVTDGEQGLPGKATMDGNPSGSESVTANLKVSESITANLKASESVTANLKASESVSVNMKPGESESVSVNLKGSGELQASEAATVNHKQSQELSTASTNLKPMEIDTVDEIAMDSIPESSAVGPEQEIPRARSGGWVDDDNTNSPKPEK</sequence>
<feature type="compositionally biased region" description="Acidic residues" evidence="7">
    <location>
        <begin position="203"/>
        <end position="214"/>
    </location>
</feature>
<dbReference type="PANTHER" id="PTHR11042">
    <property type="entry name" value="EUKARYOTIC TRANSLATION INITIATION FACTOR 2-ALPHA KINASE EIF2-ALPHA KINASE -RELATED"/>
    <property type="match status" value="1"/>
</dbReference>